<dbReference type="GO" id="GO:0050291">
    <property type="term" value="F:sphingosine N-acyltransferase activity"/>
    <property type="evidence" value="ECO:0007669"/>
    <property type="project" value="InterPro"/>
</dbReference>
<reference evidence="10 11" key="1">
    <citation type="journal article" date="2024" name="BMC Genomics">
        <title>Genome assembly of redclaw crayfish (Cherax quadricarinatus) provides insights into its immune adaptation and hypoxia tolerance.</title>
        <authorList>
            <person name="Liu Z."/>
            <person name="Zheng J."/>
            <person name="Li H."/>
            <person name="Fang K."/>
            <person name="Wang S."/>
            <person name="He J."/>
            <person name="Zhou D."/>
            <person name="Weng S."/>
            <person name="Chi M."/>
            <person name="Gu Z."/>
            <person name="He J."/>
            <person name="Li F."/>
            <person name="Wang M."/>
        </authorList>
    </citation>
    <scope>NUCLEOTIDE SEQUENCE [LARGE SCALE GENOMIC DNA]</scope>
    <source>
        <strain evidence="10">ZL_2023a</strain>
    </source>
</reference>
<keyword evidence="4 7" id="KW-0812">Transmembrane</keyword>
<comment type="pathway">
    <text evidence="3">Sphingolipid metabolism.</text>
</comment>
<evidence type="ECO:0000259" key="9">
    <source>
        <dbReference type="PROSITE" id="PS50922"/>
    </source>
</evidence>
<protein>
    <recommendedName>
        <fullName evidence="9">TLC domain-containing protein</fullName>
    </recommendedName>
</protein>
<feature type="transmembrane region" description="Helical" evidence="8">
    <location>
        <begin position="167"/>
        <end position="189"/>
    </location>
</feature>
<dbReference type="PANTHER" id="PTHR12560">
    <property type="entry name" value="LONGEVITY ASSURANCE FACTOR 1 LAG1"/>
    <property type="match status" value="1"/>
</dbReference>
<evidence type="ECO:0000256" key="1">
    <source>
        <dbReference type="ARBA" id="ARBA00004141"/>
    </source>
</evidence>
<feature type="transmembrane region" description="Helical" evidence="8">
    <location>
        <begin position="331"/>
        <end position="358"/>
    </location>
</feature>
<dbReference type="InterPro" id="IPR006634">
    <property type="entry name" value="TLC-dom"/>
</dbReference>
<comment type="pathway">
    <text evidence="2">Lipid metabolism; sphingolipid metabolism.</text>
</comment>
<evidence type="ECO:0000256" key="5">
    <source>
        <dbReference type="ARBA" id="ARBA00022989"/>
    </source>
</evidence>
<keyword evidence="11" id="KW-1185">Reference proteome</keyword>
<comment type="caution">
    <text evidence="10">The sequence shown here is derived from an EMBL/GenBank/DDBJ whole genome shotgun (WGS) entry which is preliminary data.</text>
</comment>
<feature type="domain" description="TLC" evidence="9">
    <location>
        <begin position="160"/>
        <end position="362"/>
    </location>
</feature>
<feature type="transmembrane region" description="Helical" evidence="8">
    <location>
        <begin position="209"/>
        <end position="228"/>
    </location>
</feature>
<dbReference type="PIRSF" id="PIRSF005225">
    <property type="entry name" value="LAG1_LAC1"/>
    <property type="match status" value="1"/>
</dbReference>
<evidence type="ECO:0000256" key="3">
    <source>
        <dbReference type="ARBA" id="ARBA00004991"/>
    </source>
</evidence>
<evidence type="ECO:0000256" key="7">
    <source>
        <dbReference type="PROSITE-ProRule" id="PRU00205"/>
    </source>
</evidence>
<dbReference type="EMBL" id="JARKIK010000018">
    <property type="protein sequence ID" value="KAK8746387.1"/>
    <property type="molecule type" value="Genomic_DNA"/>
</dbReference>
<feature type="transmembrane region" description="Helical" evidence="8">
    <location>
        <begin position="240"/>
        <end position="256"/>
    </location>
</feature>
<evidence type="ECO:0000256" key="4">
    <source>
        <dbReference type="ARBA" id="ARBA00022692"/>
    </source>
</evidence>
<comment type="subcellular location">
    <subcellularLocation>
        <location evidence="1">Membrane</location>
        <topology evidence="1">Multi-pass membrane protein</topology>
    </subcellularLocation>
</comment>
<proteinExistence type="predicted"/>
<dbReference type="GO" id="GO:0046513">
    <property type="term" value="P:ceramide biosynthetic process"/>
    <property type="evidence" value="ECO:0007669"/>
    <property type="project" value="InterPro"/>
</dbReference>
<dbReference type="InterPro" id="IPR016439">
    <property type="entry name" value="Lag1/Lac1-like"/>
</dbReference>
<feature type="transmembrane region" description="Helical" evidence="8">
    <location>
        <begin position="290"/>
        <end position="311"/>
    </location>
</feature>
<gene>
    <name evidence="10" type="ORF">OTU49_017384</name>
</gene>
<evidence type="ECO:0000313" key="10">
    <source>
        <dbReference type="EMBL" id="KAK8746387.1"/>
    </source>
</evidence>
<dbReference type="Proteomes" id="UP001445076">
    <property type="component" value="Unassembled WGS sequence"/>
</dbReference>
<dbReference type="Gene3D" id="1.10.10.60">
    <property type="entry name" value="Homeodomain-like"/>
    <property type="match status" value="1"/>
</dbReference>
<dbReference type="GO" id="GO:0016020">
    <property type="term" value="C:membrane"/>
    <property type="evidence" value="ECO:0007669"/>
    <property type="project" value="UniProtKB-SubCell"/>
</dbReference>
<feature type="transmembrane region" description="Helical" evidence="8">
    <location>
        <begin position="67"/>
        <end position="85"/>
    </location>
</feature>
<evidence type="ECO:0000256" key="6">
    <source>
        <dbReference type="ARBA" id="ARBA00023136"/>
    </source>
</evidence>
<dbReference type="PROSITE" id="PS50922">
    <property type="entry name" value="TLC"/>
    <property type="match status" value="1"/>
</dbReference>
<evidence type="ECO:0000256" key="2">
    <source>
        <dbReference type="ARBA" id="ARBA00004760"/>
    </source>
</evidence>
<dbReference type="PANTHER" id="PTHR12560:SF0">
    <property type="entry name" value="LD18904P"/>
    <property type="match status" value="1"/>
</dbReference>
<keyword evidence="6 7" id="KW-0472">Membrane</keyword>
<evidence type="ECO:0000256" key="8">
    <source>
        <dbReference type="SAM" id="Phobius"/>
    </source>
</evidence>
<dbReference type="Pfam" id="PF03798">
    <property type="entry name" value="TRAM_LAG1_CLN8"/>
    <property type="match status" value="1"/>
</dbReference>
<dbReference type="AlphaFoldDB" id="A0AAW0XPT6"/>
<sequence length="388" mass="45423">MTMMQRYVDVFLSPSTQHYFTNNTMVGIWWRQLSSYFWHSHFWLPSGIEWEDIAPTEELKYPNFQDVLVYPLLLSVVFISLNFLLEPFIFGPLARAADIPNKRPCPPPPSKILERLYYRHGMKLPEKALLEACSSTDMTVRQVERWLRRRYVATQTSKYDKFVECGFNVISHIVLTTYGVSIMVSKPWLWDISNCWENYPYHYIDDDVWWYYTIGLAYFWSATFLQILGPGRSVFDKMQMMLHHVFTILLMVFSWTCNFVRIGTLVLLVHECADIPLLIAKMLVYANRKFLTDAIFVIFLISWVITRNYLYPFWIMRSAFFDSQGYTKMPAAYLLKSLLCGLLLLNVVWTVLIGGVLVKKLRAGSIEDVRSDGEDLSEDNIKNGTKTE</sequence>
<organism evidence="10 11">
    <name type="scientific">Cherax quadricarinatus</name>
    <name type="common">Australian red claw crayfish</name>
    <dbReference type="NCBI Taxonomy" id="27406"/>
    <lineage>
        <taxon>Eukaryota</taxon>
        <taxon>Metazoa</taxon>
        <taxon>Ecdysozoa</taxon>
        <taxon>Arthropoda</taxon>
        <taxon>Crustacea</taxon>
        <taxon>Multicrustacea</taxon>
        <taxon>Malacostraca</taxon>
        <taxon>Eumalacostraca</taxon>
        <taxon>Eucarida</taxon>
        <taxon>Decapoda</taxon>
        <taxon>Pleocyemata</taxon>
        <taxon>Astacidea</taxon>
        <taxon>Parastacoidea</taxon>
        <taxon>Parastacidae</taxon>
        <taxon>Cherax</taxon>
    </lineage>
</organism>
<accession>A0AAW0XPT6</accession>
<name>A0AAW0XPT6_CHEQU</name>
<evidence type="ECO:0000313" key="11">
    <source>
        <dbReference type="Proteomes" id="UP001445076"/>
    </source>
</evidence>
<dbReference type="SMART" id="SM00724">
    <property type="entry name" value="TLC"/>
    <property type="match status" value="1"/>
</dbReference>
<keyword evidence="5 8" id="KW-1133">Transmembrane helix</keyword>